<accession>A0A9X3YP32</accession>
<dbReference type="EMBL" id="JAOVZO020000019">
    <property type="protein sequence ID" value="MDC8014855.1"/>
    <property type="molecule type" value="Genomic_DNA"/>
</dbReference>
<organism evidence="1 2">
    <name type="scientific">Tahibacter soli</name>
    <dbReference type="NCBI Taxonomy" id="2983605"/>
    <lineage>
        <taxon>Bacteria</taxon>
        <taxon>Pseudomonadati</taxon>
        <taxon>Pseudomonadota</taxon>
        <taxon>Gammaproteobacteria</taxon>
        <taxon>Lysobacterales</taxon>
        <taxon>Rhodanobacteraceae</taxon>
        <taxon>Tahibacter</taxon>
    </lineage>
</organism>
<name>A0A9X3YP32_9GAMM</name>
<dbReference type="RefSeq" id="WP_263540905.1">
    <property type="nucleotide sequence ID" value="NZ_JAOVZO020000019.1"/>
</dbReference>
<gene>
    <name evidence="1" type="ORF">OD750_020100</name>
</gene>
<evidence type="ECO:0000313" key="2">
    <source>
        <dbReference type="Proteomes" id="UP001139971"/>
    </source>
</evidence>
<protein>
    <submittedName>
        <fullName evidence="1">Uncharacterized protein</fullName>
    </submittedName>
</protein>
<sequence length="71" mass="8075">MESKKEVIEVVDENGERHIVEKAMLVPASRGRPGRPRRMELFRLVTGELVNCVGPRDFIATCSGMRLYRTS</sequence>
<dbReference type="Proteomes" id="UP001139971">
    <property type="component" value="Unassembled WGS sequence"/>
</dbReference>
<dbReference type="AlphaFoldDB" id="A0A9X3YP32"/>
<comment type="caution">
    <text evidence="1">The sequence shown here is derived from an EMBL/GenBank/DDBJ whole genome shotgun (WGS) entry which is preliminary data.</text>
</comment>
<evidence type="ECO:0000313" key="1">
    <source>
        <dbReference type="EMBL" id="MDC8014855.1"/>
    </source>
</evidence>
<keyword evidence="2" id="KW-1185">Reference proteome</keyword>
<reference evidence="1" key="1">
    <citation type="submission" date="2023-02" db="EMBL/GenBank/DDBJ databases">
        <title>Tahibacter soli sp. nov. isolated from soil.</title>
        <authorList>
            <person name="Baek J.H."/>
            <person name="Lee J.K."/>
            <person name="Choi D.G."/>
            <person name="Jeon C.O."/>
        </authorList>
    </citation>
    <scope>NUCLEOTIDE SEQUENCE</scope>
    <source>
        <strain evidence="1">BL</strain>
    </source>
</reference>
<proteinExistence type="predicted"/>